<dbReference type="KEGG" id="hor:Hore_20580"/>
<dbReference type="InterPro" id="IPR023296">
    <property type="entry name" value="Glyco_hydro_beta-prop_sf"/>
</dbReference>
<dbReference type="HOGENOM" id="CLU_009397_4_0_9"/>
<evidence type="ECO:0000313" key="10">
    <source>
        <dbReference type="Proteomes" id="UP000000719"/>
    </source>
</evidence>
<protein>
    <submittedName>
        <fullName evidence="9">Glycoside hydrolase family 43</fullName>
    </submittedName>
</protein>
<dbReference type="GO" id="GO:0004553">
    <property type="term" value="F:hydrolase activity, hydrolyzing O-glycosyl compounds"/>
    <property type="evidence" value="ECO:0007669"/>
    <property type="project" value="InterPro"/>
</dbReference>
<dbReference type="SMR" id="B8CZV1"/>
<accession>B8CZV1</accession>
<feature type="site" description="Important for catalytic activity, responsible for pKa modulation of the active site Glu and correct orientation of both the proton donor and substrate" evidence="7">
    <location>
        <position position="126"/>
    </location>
</feature>
<dbReference type="eggNOG" id="COG3940">
    <property type="taxonomic scope" value="Bacteria"/>
</dbReference>
<evidence type="ECO:0000256" key="4">
    <source>
        <dbReference type="ARBA" id="ARBA00023277"/>
    </source>
</evidence>
<dbReference type="InterPro" id="IPR052176">
    <property type="entry name" value="Glycosyl_Hydrlase_43_Enz"/>
</dbReference>
<dbReference type="Proteomes" id="UP000000719">
    <property type="component" value="Chromosome"/>
</dbReference>
<dbReference type="InterPro" id="IPR006710">
    <property type="entry name" value="Glyco_hydro_43"/>
</dbReference>
<evidence type="ECO:0000256" key="3">
    <source>
        <dbReference type="ARBA" id="ARBA00022801"/>
    </source>
</evidence>
<evidence type="ECO:0000256" key="5">
    <source>
        <dbReference type="ARBA" id="ARBA00023295"/>
    </source>
</evidence>
<dbReference type="Pfam" id="PF04616">
    <property type="entry name" value="Glyco_hydro_43"/>
    <property type="match status" value="1"/>
</dbReference>
<dbReference type="PDBsum" id="4QQS"/>
<reference evidence="11" key="2">
    <citation type="journal article" date="2015" name="Acta Crystallogr. F Struct. Biol. Commun.">
        <title>High-resolution crystal structure of a polyextreme GH43 glycosidase from Halothermothrix orenii with alpha-L-arabinofuranosidase activity.</title>
        <authorList>
            <person name="Hassan N."/>
            <person name="Kori L.D."/>
            <person name="Gandini R."/>
            <person name="Patel B.K."/>
            <person name="Divne C."/>
            <person name="Tan T.C."/>
        </authorList>
    </citation>
    <scope>X-RAY CRYSTALLOGRAPHY (1.10 ANGSTROMS)</scope>
</reference>
<proteinExistence type="evidence at protein level"/>
<keyword evidence="3 8" id="KW-0378">Hydrolase</keyword>
<dbReference type="GO" id="GO:0045493">
    <property type="term" value="P:xylan catabolic process"/>
    <property type="evidence" value="ECO:0007669"/>
    <property type="project" value="UniProtKB-KW"/>
</dbReference>
<sequence length="315" mass="35534">MKDTYTNPVGGITGIGDPYVLKHESRYYLYATSAINRGFKVWESPNLVDWELKGLALDSYYEKNGWGTEDFWAPEVIFYNNKFYMTYSARDNDGHLKIALASSKSPLGPFKNIKAPLFDRGLSFIDAHIFIDQDGTPYIYYVKDCSENIINGIHISQIYVQEMSQDLLELKGDPVLAIQPSQDWEGINDAWQWNEGPFVIKHEGKYYMMYSANCYASPDYSIGYAVAETPLGPWIKYSGNPILSKRMDKGISGPGHNSVTVSPDGSELFVVYHTHTYPDSPGGDRTVNIDRLYFEDGILKVKGPTRSPQPGPRSN</sequence>
<evidence type="ECO:0000256" key="7">
    <source>
        <dbReference type="PIRSR" id="PIRSR606710-2"/>
    </source>
</evidence>
<gene>
    <name evidence="9" type="ordered locus">Hore_20580</name>
</gene>
<dbReference type="PANTHER" id="PTHR43772:SF2">
    <property type="entry name" value="PUTATIVE (AFU_ORTHOLOGUE AFUA_2G04480)-RELATED"/>
    <property type="match status" value="1"/>
</dbReference>
<dbReference type="STRING" id="373903.Hore_20580"/>
<evidence type="ECO:0000256" key="1">
    <source>
        <dbReference type="ARBA" id="ARBA00009865"/>
    </source>
</evidence>
<keyword evidence="4" id="KW-0119">Carbohydrate metabolism</keyword>
<evidence type="ECO:0000256" key="6">
    <source>
        <dbReference type="PIRSR" id="PIRSR606710-1"/>
    </source>
</evidence>
<dbReference type="CDD" id="cd08991">
    <property type="entry name" value="GH43_HoAraf43-like"/>
    <property type="match status" value="1"/>
</dbReference>
<dbReference type="AlphaFoldDB" id="B8CZV1"/>
<dbReference type="BRENDA" id="3.2.1.55">
    <property type="organism ID" value="7869"/>
</dbReference>
<feature type="active site" description="Proton acceptor" evidence="6">
    <location>
        <position position="17"/>
    </location>
</feature>
<keyword evidence="2" id="KW-0858">Xylan degradation</keyword>
<organism evidence="9 10">
    <name type="scientific">Halothermothrix orenii (strain H 168 / OCM 544 / DSM 9562)</name>
    <dbReference type="NCBI Taxonomy" id="373903"/>
    <lineage>
        <taxon>Bacteria</taxon>
        <taxon>Bacillati</taxon>
        <taxon>Bacillota</taxon>
        <taxon>Clostridia</taxon>
        <taxon>Halanaerobiales</taxon>
        <taxon>Halothermotrichaceae</taxon>
        <taxon>Halothermothrix</taxon>
    </lineage>
</organism>
<keyword evidence="11" id="KW-0002">3D-structure</keyword>
<dbReference type="EMBL" id="CP001098">
    <property type="protein sequence ID" value="ACL70803.1"/>
    <property type="molecule type" value="Genomic_DNA"/>
</dbReference>
<keyword evidence="2" id="KW-0624">Polysaccharide degradation</keyword>
<dbReference type="Gene3D" id="2.115.10.20">
    <property type="entry name" value="Glycosyl hydrolase domain, family 43"/>
    <property type="match status" value="1"/>
</dbReference>
<comment type="similarity">
    <text evidence="1 8">Belongs to the glycosyl hydrolase 43 family.</text>
</comment>
<keyword evidence="5 8" id="KW-0326">Glycosidase</keyword>
<dbReference type="OrthoDB" id="273314at2"/>
<keyword evidence="10" id="KW-1185">Reference proteome</keyword>
<evidence type="ECO:0000256" key="2">
    <source>
        <dbReference type="ARBA" id="ARBA00022651"/>
    </source>
</evidence>
<evidence type="ECO:0007829" key="11">
    <source>
        <dbReference type="PDB" id="4QQS"/>
    </source>
</evidence>
<dbReference type="SUPFAM" id="SSF75005">
    <property type="entry name" value="Arabinanase/levansucrase/invertase"/>
    <property type="match status" value="1"/>
</dbReference>
<reference evidence="9 10" key="1">
    <citation type="journal article" date="2009" name="PLoS ONE">
        <title>Genome analysis of the anaerobic thermohalophilic bacterium Halothermothrix orenii.</title>
        <authorList>
            <person name="Mavromatis K."/>
            <person name="Ivanova N."/>
            <person name="Anderson I."/>
            <person name="Lykidis A."/>
            <person name="Hooper S.D."/>
            <person name="Sun H."/>
            <person name="Kunin V."/>
            <person name="Lapidus A."/>
            <person name="Hugenholtz P."/>
            <person name="Patel B."/>
            <person name="Kyrpides N.C."/>
        </authorList>
    </citation>
    <scope>NUCLEOTIDE SEQUENCE [LARGE SCALE GENOMIC DNA]</scope>
    <source>
        <strain evidence="10">H 168 / OCM 544 / DSM 9562</strain>
    </source>
</reference>
<dbReference type="RefSeq" id="WP_015923772.1">
    <property type="nucleotide sequence ID" value="NC_011899.1"/>
</dbReference>
<dbReference type="PANTHER" id="PTHR43772">
    <property type="entry name" value="ENDO-1,4-BETA-XYLANASE"/>
    <property type="match status" value="1"/>
</dbReference>
<evidence type="ECO:0000256" key="8">
    <source>
        <dbReference type="RuleBase" id="RU361187"/>
    </source>
</evidence>
<name>B8CZV1_HALOH</name>
<dbReference type="EvolutionaryTrace" id="B8CZV1"/>
<dbReference type="PDB" id="4QQS">
    <property type="method" value="X-ray"/>
    <property type="resolution" value="1.10 A"/>
    <property type="chains" value="A/B=1-315"/>
</dbReference>
<dbReference type="CAZy" id="GH43">
    <property type="family name" value="Glycoside Hydrolase Family 43"/>
</dbReference>
<feature type="active site" description="Proton donor" evidence="6">
    <location>
        <position position="195"/>
    </location>
</feature>
<evidence type="ECO:0000313" key="9">
    <source>
        <dbReference type="EMBL" id="ACL70803.1"/>
    </source>
</evidence>